<dbReference type="EMBL" id="MJIL01000095">
    <property type="protein sequence ID" value="OLQ71345.1"/>
    <property type="molecule type" value="Genomic_DNA"/>
</dbReference>
<dbReference type="Pfam" id="PF01927">
    <property type="entry name" value="Mut7-C"/>
    <property type="match status" value="1"/>
</dbReference>
<keyword evidence="4" id="KW-1185">Reference proteome</keyword>
<evidence type="ECO:0000259" key="2">
    <source>
        <dbReference type="Pfam" id="PF14451"/>
    </source>
</evidence>
<gene>
    <name evidence="3" type="ORF">BIT28_03060</name>
</gene>
<dbReference type="InterPro" id="IPR027798">
    <property type="entry name" value="Ub_Mut7C"/>
</dbReference>
<feature type="domain" description="Mut7-C RNAse" evidence="1">
    <location>
        <begin position="104"/>
        <end position="246"/>
    </location>
</feature>
<feature type="domain" description="Ubiquitin Mut7-C" evidence="2">
    <location>
        <begin position="12"/>
        <end position="88"/>
    </location>
</feature>
<protein>
    <submittedName>
        <fullName evidence="3">Twitching motility protein PilT</fullName>
    </submittedName>
</protein>
<dbReference type="PANTHER" id="PTHR39081:SF1">
    <property type="entry name" value="MUT7-C RNASE DOMAIN-CONTAINING PROTEIN"/>
    <property type="match status" value="1"/>
</dbReference>
<accession>A0A1Q9GAK2</accession>
<dbReference type="PANTHER" id="PTHR39081">
    <property type="entry name" value="MUT7-C DOMAIN-CONTAINING PROTEIN"/>
    <property type="match status" value="1"/>
</dbReference>
<dbReference type="Pfam" id="PF14451">
    <property type="entry name" value="Ub-Mut7C"/>
    <property type="match status" value="1"/>
</dbReference>
<dbReference type="OrthoDB" id="9797655at2"/>
<evidence type="ECO:0000259" key="1">
    <source>
        <dbReference type="Pfam" id="PF01927"/>
    </source>
</evidence>
<dbReference type="AlphaFoldDB" id="A0A1Q9GAK2"/>
<sequence length="258" mass="30021">MDDQHAPISRTSYFRFYEELNDFLPKLRHKVLFSHAYTGKPSVKDAIEAIGVPHTEIDLILVDGVSVSFDYKLTGGERISVYPVFELLDIQPLTHLRPKPLRDTKFVVDVNLGKLALKLRLLGFDTLYNNKFEDSEIVDISLHEKRIILTRDKGIFKYSAVTHGYWVRSDNVDRQVREVLQRLQLENSLKPFTRCSYCNGEFECIDKNQLNGRVPENALELFAEFFECQGCKKIYWKGTHYKRIVSWLNELTVNNSIN</sequence>
<name>A0A1Q9GAK2_9GAMM</name>
<dbReference type="InterPro" id="IPR002782">
    <property type="entry name" value="Mut7-C_RNAse_dom"/>
</dbReference>
<reference evidence="3 4" key="1">
    <citation type="submission" date="2016-09" db="EMBL/GenBank/DDBJ databases">
        <title>Photobacterium proteolyticum sp. nov. a protease producing bacterium isolated from ocean sediments of Laizhou Bay.</title>
        <authorList>
            <person name="Li Y."/>
        </authorList>
    </citation>
    <scope>NUCLEOTIDE SEQUENCE [LARGE SCALE GENOMIC DNA]</scope>
    <source>
        <strain evidence="3 4">13-12</strain>
    </source>
</reference>
<evidence type="ECO:0000313" key="3">
    <source>
        <dbReference type="EMBL" id="OLQ71345.1"/>
    </source>
</evidence>
<proteinExistence type="predicted"/>
<comment type="caution">
    <text evidence="3">The sequence shown here is derived from an EMBL/GenBank/DDBJ whole genome shotgun (WGS) entry which is preliminary data.</text>
</comment>
<dbReference type="STRING" id="1903952.BIT28_03060"/>
<dbReference type="Proteomes" id="UP000186905">
    <property type="component" value="Unassembled WGS sequence"/>
</dbReference>
<evidence type="ECO:0000313" key="4">
    <source>
        <dbReference type="Proteomes" id="UP000186905"/>
    </source>
</evidence>
<organism evidence="3 4">
    <name type="scientific">Photobacterium proteolyticum</name>
    <dbReference type="NCBI Taxonomy" id="1903952"/>
    <lineage>
        <taxon>Bacteria</taxon>
        <taxon>Pseudomonadati</taxon>
        <taxon>Pseudomonadota</taxon>
        <taxon>Gammaproteobacteria</taxon>
        <taxon>Vibrionales</taxon>
        <taxon>Vibrionaceae</taxon>
        <taxon>Photobacterium</taxon>
    </lineage>
</organism>